<gene>
    <name evidence="2" type="ORF">G8E09_19495</name>
</gene>
<keyword evidence="1" id="KW-0812">Transmembrane</keyword>
<feature type="transmembrane region" description="Helical" evidence="1">
    <location>
        <begin position="74"/>
        <end position="91"/>
    </location>
</feature>
<dbReference type="EMBL" id="CP049808">
    <property type="protein sequence ID" value="QIT19996.1"/>
    <property type="molecule type" value="Genomic_DNA"/>
</dbReference>
<evidence type="ECO:0000313" key="3">
    <source>
        <dbReference type="Proteomes" id="UP000501692"/>
    </source>
</evidence>
<feature type="transmembrane region" description="Helical" evidence="1">
    <location>
        <begin position="168"/>
        <end position="187"/>
    </location>
</feature>
<evidence type="ECO:0000313" key="2">
    <source>
        <dbReference type="EMBL" id="QIT19996.1"/>
    </source>
</evidence>
<feature type="transmembrane region" description="Helical" evidence="1">
    <location>
        <begin position="12"/>
        <end position="32"/>
    </location>
</feature>
<geneLocation type="plasmid" evidence="3">
    <name>pa1254_2</name>
</geneLocation>
<feature type="transmembrane region" description="Helical" evidence="1">
    <location>
        <begin position="97"/>
        <end position="114"/>
    </location>
</feature>
<dbReference type="RefSeq" id="WP_167564480.1">
    <property type="nucleotide sequence ID" value="NZ_CP049808.1"/>
</dbReference>
<evidence type="ECO:0000256" key="1">
    <source>
        <dbReference type="SAM" id="Phobius"/>
    </source>
</evidence>
<feature type="transmembrane region" description="Helical" evidence="1">
    <location>
        <begin position="44"/>
        <end position="62"/>
    </location>
</feature>
<dbReference type="InterPro" id="IPR008875">
    <property type="entry name" value="TraX"/>
</dbReference>
<keyword evidence="1" id="KW-0472">Membrane</keyword>
<proteinExistence type="predicted"/>
<accession>A0A6H0G089</accession>
<sequence length="251" mass="28651">MNTKAMVRNNALDLIKIIALVTMVFDHLRFVFPSFQVQLMTVGRWAFPFFAIAIAYNTFTAIDRNKDETLKKYLVNLGAFSLISEIPYRLMTNNTQTTFNVMPTLLLGFIYIVLIGKIKATWLKVVITLIFPVLLLPIENKLEYGLFGVLLIGSIYGIAANKNESIQILFFIVSVCLALAANLQYYYPIIKVLGLFSVYTTPLIISITLAMIFGFVAMTRNIITMDIPKVGKWAYWFYPVHMLIIFFILKI</sequence>
<evidence type="ECO:0008006" key="4">
    <source>
        <dbReference type="Google" id="ProtNLM"/>
    </source>
</evidence>
<keyword evidence="2" id="KW-0614">Plasmid</keyword>
<feature type="transmembrane region" description="Helical" evidence="1">
    <location>
        <begin position="121"/>
        <end position="138"/>
    </location>
</feature>
<organism evidence="2 3">
    <name type="scientific">Acinetobacter pittii</name>
    <name type="common">Acinetobacter genomosp. 3</name>
    <dbReference type="NCBI Taxonomy" id="48296"/>
    <lineage>
        <taxon>Bacteria</taxon>
        <taxon>Pseudomonadati</taxon>
        <taxon>Pseudomonadota</taxon>
        <taxon>Gammaproteobacteria</taxon>
        <taxon>Moraxellales</taxon>
        <taxon>Moraxellaceae</taxon>
        <taxon>Acinetobacter</taxon>
        <taxon>Acinetobacter calcoaceticus/baumannii complex</taxon>
    </lineage>
</organism>
<dbReference type="Pfam" id="PF05857">
    <property type="entry name" value="TraX"/>
    <property type="match status" value="1"/>
</dbReference>
<feature type="transmembrane region" description="Helical" evidence="1">
    <location>
        <begin position="193"/>
        <end position="218"/>
    </location>
</feature>
<feature type="transmembrane region" description="Helical" evidence="1">
    <location>
        <begin position="230"/>
        <end position="249"/>
    </location>
</feature>
<name>A0A6H0G089_ACIPI</name>
<protein>
    <recommendedName>
        <fullName evidence="4">Conjugal transfer protein TraX</fullName>
    </recommendedName>
</protein>
<keyword evidence="1" id="KW-1133">Transmembrane helix</keyword>
<dbReference type="Proteomes" id="UP000501692">
    <property type="component" value="Plasmid pA1254_2"/>
</dbReference>
<reference evidence="2 3" key="1">
    <citation type="submission" date="2020-03" db="EMBL/GenBank/DDBJ databases">
        <authorList>
            <person name="Zhang L."/>
            <person name="Han X."/>
            <person name="Chen Y."/>
            <person name="Yu Y."/>
        </authorList>
    </citation>
    <scope>NUCLEOTIDE SEQUENCE [LARGE SCALE GENOMIC DNA]</scope>
    <source>
        <strain evidence="2 3">A1254</strain>
        <plasmid evidence="3">pa1254_2</plasmid>
    </source>
</reference>
<feature type="transmembrane region" description="Helical" evidence="1">
    <location>
        <begin position="144"/>
        <end position="161"/>
    </location>
</feature>
<dbReference type="AlphaFoldDB" id="A0A6H0G089"/>